<dbReference type="PANTHER" id="PTHR47691:SF3">
    <property type="entry name" value="HTH-TYPE TRANSCRIPTIONAL REGULATOR RV0890C-RELATED"/>
    <property type="match status" value="1"/>
</dbReference>
<keyword evidence="4" id="KW-1185">Reference proteome</keyword>
<reference evidence="3 4" key="1">
    <citation type="journal article" date="2019" name="Int. J. Syst. Evol. Microbiol.">
        <title>The Global Catalogue of Microorganisms (GCM) 10K type strain sequencing project: providing services to taxonomists for standard genome sequencing and annotation.</title>
        <authorList>
            <consortium name="The Broad Institute Genomics Platform"/>
            <consortium name="The Broad Institute Genome Sequencing Center for Infectious Disease"/>
            <person name="Wu L."/>
            <person name="Ma J."/>
        </authorList>
    </citation>
    <scope>NUCLEOTIDE SEQUENCE [LARGE SCALE GENOMIC DNA]</scope>
    <source>
        <strain evidence="3 4">JCM 16082</strain>
    </source>
</reference>
<evidence type="ECO:0000313" key="3">
    <source>
        <dbReference type="EMBL" id="GAA0871833.1"/>
    </source>
</evidence>
<dbReference type="SUPFAM" id="SSF48452">
    <property type="entry name" value="TPR-like"/>
    <property type="match status" value="1"/>
</dbReference>
<dbReference type="Proteomes" id="UP001500507">
    <property type="component" value="Unassembled WGS sequence"/>
</dbReference>
<organism evidence="3 4">
    <name type="scientific">Gangjinia marincola</name>
    <dbReference type="NCBI Taxonomy" id="578463"/>
    <lineage>
        <taxon>Bacteria</taxon>
        <taxon>Pseudomonadati</taxon>
        <taxon>Bacteroidota</taxon>
        <taxon>Flavobacteriia</taxon>
        <taxon>Flavobacteriales</taxon>
        <taxon>Flavobacteriaceae</taxon>
        <taxon>Gangjinia</taxon>
    </lineage>
</organism>
<feature type="repeat" description="TPR" evidence="1">
    <location>
        <begin position="548"/>
        <end position="581"/>
    </location>
</feature>
<dbReference type="Gene3D" id="1.25.40.10">
    <property type="entry name" value="Tetratricopeptide repeat domain"/>
    <property type="match status" value="1"/>
</dbReference>
<dbReference type="InterPro" id="IPR019734">
    <property type="entry name" value="TPR_rpt"/>
</dbReference>
<sequence length="882" mass="101701">MSKITETRLTLAALIYGVEIDLKNCIKKNITPYFENLAFFKDSKLEKKIIDRFERDNPGVSYEENLDEVIEFLDFQDTFTILNKNKEFLRKETSDYLKSNFKQLSDLTPIRNRVMHTRPLLGGDFSFTYDFVTTLKKSDPIEWQITIDTREKIEKDPSYVLTLKFPTNHIDEEISKVSHNLPVPDFDETGFIGRTEDVAVLTKLILSNKVVSVLGDGGIGKTALALKVAYDIVDMNENCPFELIIWTSAKTTMLTSKGIEDIFTAITDYTGLISEISGSIGTNNKLDEVLEYLDYFKTLLVIDNLETIQSDEVRDFIREAQTKCNILITSRIGLGELEYPRKLKGLSETESAKLIREIARIRNSETLLKLPQKTLVDISSKLYFNPLAIKWFVSTVESGIAPHEVINNKEDLLDFCLTNVYEKLSDGAISILKTIRASRKKVTNAEIIYLSDYKPLEVRKYLIELFKTTLISRQIEDGNNYEEVIYYISDFAKDFLSKKYPIEESYIKSNIKKSKELNIGIRQINKVQKYNEFALNALVYDNQNQMISAKFLQEALLYSKNGDFEGALNKVKEAKNIDPNYFEVYRVGAFIKATQGDLLSAEEDYQLGLEIAPENPRLLFYYAQFLMFKLEDTDGALEYAKKVYAQKPNHPYTAFLIARCFNTAQEFNKAIQVVRNLKENVELDPKNLRIANTELISYYAETGKSELRIQTDIDNGINHFKKAFDLFEECAEEKIVDYKMAKNFSVGILTFIKILPVVKIEDLKSYIKDLIINNDKYINLTVDLKEKIILLFKDKFTDNSLNYLIEFKEDERKLVGNLRRTRNPKDNFAFIETKNESIFAHRYDFIDVANWSDWKQIENGQLVSYELGENNSGPCAKSVKMI</sequence>
<keyword evidence="1" id="KW-0802">TPR repeat</keyword>
<accession>A0ABN1MFA9</accession>
<protein>
    <recommendedName>
        <fullName evidence="2">NB-ARC domain-containing protein</fullName>
    </recommendedName>
</protein>
<feature type="domain" description="NB-ARC" evidence="2">
    <location>
        <begin position="203"/>
        <end position="331"/>
    </location>
</feature>
<dbReference type="PANTHER" id="PTHR47691">
    <property type="entry name" value="REGULATOR-RELATED"/>
    <property type="match status" value="1"/>
</dbReference>
<evidence type="ECO:0000313" key="4">
    <source>
        <dbReference type="Proteomes" id="UP001500507"/>
    </source>
</evidence>
<dbReference type="SUPFAM" id="SSF52540">
    <property type="entry name" value="P-loop containing nucleoside triphosphate hydrolases"/>
    <property type="match status" value="1"/>
</dbReference>
<dbReference type="EMBL" id="BAAAFG010000012">
    <property type="protein sequence ID" value="GAA0871833.1"/>
    <property type="molecule type" value="Genomic_DNA"/>
</dbReference>
<gene>
    <name evidence="3" type="ORF">GCM10009117_09790</name>
</gene>
<dbReference type="InterPro" id="IPR027417">
    <property type="entry name" value="P-loop_NTPase"/>
</dbReference>
<dbReference type="InterPro" id="IPR002182">
    <property type="entry name" value="NB-ARC"/>
</dbReference>
<dbReference type="Gene3D" id="3.40.50.300">
    <property type="entry name" value="P-loop containing nucleotide triphosphate hydrolases"/>
    <property type="match status" value="1"/>
</dbReference>
<dbReference type="InterPro" id="IPR011990">
    <property type="entry name" value="TPR-like_helical_dom_sf"/>
</dbReference>
<name>A0ABN1MFA9_9FLAO</name>
<dbReference type="Pfam" id="PF00931">
    <property type="entry name" value="NB-ARC"/>
    <property type="match status" value="1"/>
</dbReference>
<dbReference type="RefSeq" id="WP_343764611.1">
    <property type="nucleotide sequence ID" value="NZ_BAAAFG010000012.1"/>
</dbReference>
<evidence type="ECO:0000259" key="2">
    <source>
        <dbReference type="Pfam" id="PF00931"/>
    </source>
</evidence>
<proteinExistence type="predicted"/>
<dbReference type="PROSITE" id="PS50005">
    <property type="entry name" value="TPR"/>
    <property type="match status" value="1"/>
</dbReference>
<comment type="caution">
    <text evidence="3">The sequence shown here is derived from an EMBL/GenBank/DDBJ whole genome shotgun (WGS) entry which is preliminary data.</text>
</comment>
<evidence type="ECO:0000256" key="1">
    <source>
        <dbReference type="PROSITE-ProRule" id="PRU00339"/>
    </source>
</evidence>